<dbReference type="Pfam" id="PF04938">
    <property type="entry name" value="SIP1"/>
    <property type="match status" value="1"/>
</dbReference>
<dbReference type="InterPro" id="IPR017937">
    <property type="entry name" value="Thioredoxin_CS"/>
</dbReference>
<dbReference type="Gene3D" id="3.40.30.10">
    <property type="entry name" value="Glutaredoxin"/>
    <property type="match status" value="1"/>
</dbReference>
<proteinExistence type="predicted"/>
<keyword evidence="3 7" id="KW-1133">Transmembrane helix</keyword>
<evidence type="ECO:0000256" key="4">
    <source>
        <dbReference type="ARBA" id="ARBA00023136"/>
    </source>
</evidence>
<dbReference type="PANTHER" id="PTHR46426">
    <property type="entry name" value="PROTEIN DISULFIDE-ISOMERASE TMX3"/>
    <property type="match status" value="1"/>
</dbReference>
<comment type="caution">
    <text evidence="10">The sequence shown here is derived from an EMBL/GenBank/DDBJ whole genome shotgun (WGS) entry which is preliminary data.</text>
</comment>
<evidence type="ECO:0000256" key="2">
    <source>
        <dbReference type="ARBA" id="ARBA00022692"/>
    </source>
</evidence>
<keyword evidence="8" id="KW-0732">Signal</keyword>
<feature type="domain" description="Thioredoxin" evidence="9">
    <location>
        <begin position="19"/>
        <end position="140"/>
    </location>
</feature>
<name>A0ABQ8PBB7_9CRYT</name>
<keyword evidence="2 7" id="KW-0812">Transmembrane</keyword>
<gene>
    <name evidence="10" type="ORF">OJ252_304</name>
</gene>
<dbReference type="PROSITE" id="PS51352">
    <property type="entry name" value="THIOREDOXIN_2"/>
    <property type="match status" value="1"/>
</dbReference>
<feature type="chain" id="PRO_5046379622" evidence="8">
    <location>
        <begin position="21"/>
        <end position="782"/>
    </location>
</feature>
<dbReference type="PROSITE" id="PS00194">
    <property type="entry name" value="THIOREDOXIN_1"/>
    <property type="match status" value="1"/>
</dbReference>
<dbReference type="SUPFAM" id="SSF52833">
    <property type="entry name" value="Thioredoxin-like"/>
    <property type="match status" value="1"/>
</dbReference>
<comment type="subcellular location">
    <subcellularLocation>
        <location evidence="1">Endoplasmic reticulum membrane</location>
        <topology evidence="1">Single-pass membrane protein</topology>
    </subcellularLocation>
</comment>
<evidence type="ECO:0000256" key="5">
    <source>
        <dbReference type="ARBA" id="ARBA00045246"/>
    </source>
</evidence>
<evidence type="ECO:0000256" key="1">
    <source>
        <dbReference type="ARBA" id="ARBA00004389"/>
    </source>
</evidence>
<sequence>MRIHYRVLFCLVLHTLGVLAEPQDYPQNEYLISLNGDEFMSKVLGESTNNLWFIKFYAPWCGHCRNLYPEILKVSEHYKDNENVKVAKVDCSVEKKICKEQNVNGYPTMRIYSQGKFIRQYKRPRRTHTDIIHFIDKGIQPDIIKIQSFDEISKLSYDLVGYPILLFMFNSEVEIQQNLELLQELVRKNEFEITIAATVEKGVKEQVIESTKDHKFSTTELCSSSPCITMIGKDNFAPTTLLVNDIDYVISFIQQYRFPFLNAPSRMDFIEYLNSGNLVVIMGIKEGVKVNQEISGDFISEFGLIAEKVRRELFLPFKFSEAETNRGIIFAIVDFVTYSSLFREFGITNFNFIQGYEIVIADGLKFYYNRPDMMKIPVLLQTIEMISKRDPKIPRLKAYSIFNPNTVKRFLYDLNVIISDIFYKSWFHAIAVTIIAFLIVAGLTIFCCLIFFGDIADSYLLHDDTGMTEMQHVAPKAEKINTRDEGPENEPEDSNLSGTANLSDAEPEFSSTEISSSEGFSDGQSQLSRPRMGKGRQRKSALGPDLSQAPAFPVDEITEDPELQEAMDYLKSVREEARSIVVPSLLAVESGESVSEQVESPGDAEERDNSLSYSEFDRLINYKISERLLSIRRHPSYEKCKSEIIEYIRLQKEKASSLTEALQTEETISPHSWEDIIHSAQVPSIDLGKWNSYNWSSLLEYFAGQFEENPLETSIVNTNITLWIILALISLHVIDSFSPQVSYCMQIIKRFLESNDFLNLSQDDHFRIETIIIIIKYVYNQH</sequence>
<comment type="function">
    <text evidence="5">Probable disulfide isomerase, which participates in the folding of proteins containing disulfide bonds. May act as a dithiol oxidase. Acts as a regulator of endoplasmic reticulum-mitochondria contact sites via its ability to regulate redox signals.</text>
</comment>
<dbReference type="InterPro" id="IPR035426">
    <property type="entry name" value="Gemin2/Brr1"/>
</dbReference>
<organism evidence="10 11">
    <name type="scientific">Cryptosporidium canis</name>
    <dbReference type="NCBI Taxonomy" id="195482"/>
    <lineage>
        <taxon>Eukaryota</taxon>
        <taxon>Sar</taxon>
        <taxon>Alveolata</taxon>
        <taxon>Apicomplexa</taxon>
        <taxon>Conoidasida</taxon>
        <taxon>Coccidia</taxon>
        <taxon>Eucoccidiorida</taxon>
        <taxon>Eimeriorina</taxon>
        <taxon>Cryptosporidiidae</taxon>
        <taxon>Cryptosporidium</taxon>
    </lineage>
</organism>
<feature type="region of interest" description="Disordered" evidence="6">
    <location>
        <begin position="473"/>
        <end position="554"/>
    </location>
</feature>
<dbReference type="InterPro" id="IPR036249">
    <property type="entry name" value="Thioredoxin-like_sf"/>
</dbReference>
<dbReference type="EMBL" id="JAPCXB010000009">
    <property type="protein sequence ID" value="KAJ1615262.1"/>
    <property type="molecule type" value="Genomic_DNA"/>
</dbReference>
<feature type="signal peptide" evidence="8">
    <location>
        <begin position="1"/>
        <end position="20"/>
    </location>
</feature>
<feature type="compositionally biased region" description="Basic and acidic residues" evidence="6">
    <location>
        <begin position="475"/>
        <end position="486"/>
    </location>
</feature>
<dbReference type="InterPro" id="IPR013766">
    <property type="entry name" value="Thioredoxin_domain"/>
</dbReference>
<feature type="compositionally biased region" description="Low complexity" evidence="6">
    <location>
        <begin position="591"/>
        <end position="600"/>
    </location>
</feature>
<accession>A0ABQ8PBB7</accession>
<reference evidence="10" key="1">
    <citation type="submission" date="2022-10" db="EMBL/GenBank/DDBJ databases">
        <title>Adaptive evolution leads to modifications in subtelomeric GC content in a zoonotic Cryptosporidium species.</title>
        <authorList>
            <person name="Li J."/>
            <person name="Feng Y."/>
            <person name="Xiao L."/>
        </authorList>
    </citation>
    <scope>NUCLEOTIDE SEQUENCE</scope>
    <source>
        <strain evidence="10">25894</strain>
    </source>
</reference>
<keyword evidence="11" id="KW-1185">Reference proteome</keyword>
<dbReference type="Proteomes" id="UP001071777">
    <property type="component" value="Unassembled WGS sequence"/>
</dbReference>
<evidence type="ECO:0000256" key="6">
    <source>
        <dbReference type="SAM" id="MobiDB-lite"/>
    </source>
</evidence>
<evidence type="ECO:0000256" key="3">
    <source>
        <dbReference type="ARBA" id="ARBA00022989"/>
    </source>
</evidence>
<evidence type="ECO:0000256" key="7">
    <source>
        <dbReference type="SAM" id="Phobius"/>
    </source>
</evidence>
<dbReference type="InterPro" id="IPR052250">
    <property type="entry name" value="PDI_TMX3"/>
</dbReference>
<dbReference type="Pfam" id="PF00085">
    <property type="entry name" value="Thioredoxin"/>
    <property type="match status" value="1"/>
</dbReference>
<dbReference type="PANTHER" id="PTHR46426:SF1">
    <property type="entry name" value="PROTEIN DISULFIDE-ISOMERASE TMX3"/>
    <property type="match status" value="1"/>
</dbReference>
<evidence type="ECO:0000313" key="11">
    <source>
        <dbReference type="Proteomes" id="UP001071777"/>
    </source>
</evidence>
<evidence type="ECO:0000259" key="9">
    <source>
        <dbReference type="PROSITE" id="PS51352"/>
    </source>
</evidence>
<feature type="transmembrane region" description="Helical" evidence="7">
    <location>
        <begin position="426"/>
        <end position="452"/>
    </location>
</feature>
<dbReference type="CDD" id="cd02961">
    <property type="entry name" value="PDI_a_family"/>
    <property type="match status" value="1"/>
</dbReference>
<keyword evidence="4 7" id="KW-0472">Membrane</keyword>
<protein>
    <submittedName>
        <fullName evidence="10">Thioredoxin</fullName>
    </submittedName>
</protein>
<feature type="compositionally biased region" description="Low complexity" evidence="6">
    <location>
        <begin position="508"/>
        <end position="521"/>
    </location>
</feature>
<evidence type="ECO:0000256" key="8">
    <source>
        <dbReference type="SAM" id="SignalP"/>
    </source>
</evidence>
<feature type="region of interest" description="Disordered" evidence="6">
    <location>
        <begin position="591"/>
        <end position="610"/>
    </location>
</feature>
<evidence type="ECO:0000313" key="10">
    <source>
        <dbReference type="EMBL" id="KAJ1615262.1"/>
    </source>
</evidence>